<dbReference type="NCBIfam" id="TIGR01353">
    <property type="entry name" value="dGTP_triPase"/>
    <property type="match status" value="1"/>
</dbReference>
<dbReference type="CDD" id="cd00077">
    <property type="entry name" value="HDc"/>
    <property type="match status" value="1"/>
</dbReference>
<dbReference type="Pfam" id="PF01966">
    <property type="entry name" value="HD"/>
    <property type="match status" value="1"/>
</dbReference>
<dbReference type="NCBIfam" id="NF003701">
    <property type="entry name" value="PRK05318.1"/>
    <property type="match status" value="1"/>
</dbReference>
<dbReference type="OrthoDB" id="9803619at2"/>
<feature type="domain" description="HD" evidence="2">
    <location>
        <begin position="59"/>
        <end position="266"/>
    </location>
</feature>
<dbReference type="Gene3D" id="1.10.3210.10">
    <property type="entry name" value="Hypothetical protein af1432"/>
    <property type="match status" value="2"/>
</dbReference>
<evidence type="ECO:0000256" key="1">
    <source>
        <dbReference type="ARBA" id="ARBA00022801"/>
    </source>
</evidence>
<dbReference type="EMBL" id="BMJS01000012">
    <property type="protein sequence ID" value="GGF97611.1"/>
    <property type="molecule type" value="Genomic_DNA"/>
</dbReference>
<gene>
    <name evidence="3" type="ORF">GCM10010995_13490</name>
</gene>
<dbReference type="NCBIfam" id="NF041026">
    <property type="entry name" value="antiphage_dGTPase"/>
    <property type="match status" value="1"/>
</dbReference>
<proteinExistence type="predicted"/>
<name>A0A8J2Z4I8_9GAMM</name>
<dbReference type="InterPro" id="IPR003607">
    <property type="entry name" value="HD/PDEase_dom"/>
</dbReference>
<dbReference type="PANTHER" id="PTHR11373">
    <property type="entry name" value="DEOXYNUCLEOSIDE TRIPHOSPHATE TRIPHOSPHOHYDROLASE"/>
    <property type="match status" value="1"/>
</dbReference>
<dbReference type="PANTHER" id="PTHR11373:SF32">
    <property type="entry name" value="DEOXYGUANOSINETRIPHOSPHATE TRIPHOSPHOHYDROLASE"/>
    <property type="match status" value="1"/>
</dbReference>
<evidence type="ECO:0000259" key="2">
    <source>
        <dbReference type="PROSITE" id="PS51831"/>
    </source>
</evidence>
<accession>A0A8J2Z4I8</accession>
<keyword evidence="4" id="KW-1185">Reference proteome</keyword>
<protein>
    <submittedName>
        <fullName evidence="3">Deoxyguanosinetriphosphate triphosphohydrolase-like protein</fullName>
    </submittedName>
</protein>
<reference evidence="3" key="2">
    <citation type="submission" date="2020-09" db="EMBL/GenBank/DDBJ databases">
        <authorList>
            <person name="Sun Q."/>
            <person name="Zhou Y."/>
        </authorList>
    </citation>
    <scope>NUCLEOTIDE SEQUENCE</scope>
    <source>
        <strain evidence="3">CGMCC 1.15758</strain>
    </source>
</reference>
<comment type="caution">
    <text evidence="3">The sequence shown here is derived from an EMBL/GenBank/DDBJ whole genome shotgun (WGS) entry which is preliminary data.</text>
</comment>
<keyword evidence="1" id="KW-0378">Hydrolase</keyword>
<dbReference type="GO" id="GO:0008832">
    <property type="term" value="F:dGTPase activity"/>
    <property type="evidence" value="ECO:0007669"/>
    <property type="project" value="TreeGrafter"/>
</dbReference>
<evidence type="ECO:0000313" key="3">
    <source>
        <dbReference type="EMBL" id="GGF97611.1"/>
    </source>
</evidence>
<dbReference type="InterPro" id="IPR006674">
    <property type="entry name" value="HD_domain"/>
</dbReference>
<dbReference type="GO" id="GO:0006203">
    <property type="term" value="P:dGTP catabolic process"/>
    <property type="evidence" value="ECO:0007669"/>
    <property type="project" value="TreeGrafter"/>
</dbReference>
<reference evidence="3" key="1">
    <citation type="journal article" date="2014" name="Int. J. Syst. Evol. Microbiol.">
        <title>Complete genome sequence of Corynebacterium casei LMG S-19264T (=DSM 44701T), isolated from a smear-ripened cheese.</title>
        <authorList>
            <consortium name="US DOE Joint Genome Institute (JGI-PGF)"/>
            <person name="Walter F."/>
            <person name="Albersmeier A."/>
            <person name="Kalinowski J."/>
            <person name="Ruckert C."/>
        </authorList>
    </citation>
    <scope>NUCLEOTIDE SEQUENCE</scope>
    <source>
        <strain evidence="3">CGMCC 1.15758</strain>
    </source>
</reference>
<dbReference type="InterPro" id="IPR026875">
    <property type="entry name" value="PHydrolase_assoc_dom"/>
</dbReference>
<dbReference type="PROSITE" id="PS51831">
    <property type="entry name" value="HD"/>
    <property type="match status" value="1"/>
</dbReference>
<dbReference type="AlphaFoldDB" id="A0A8J2Z4I8"/>
<dbReference type="SUPFAM" id="SSF109604">
    <property type="entry name" value="HD-domain/PDEase-like"/>
    <property type="match status" value="1"/>
</dbReference>
<dbReference type="Proteomes" id="UP000636949">
    <property type="component" value="Unassembled WGS sequence"/>
</dbReference>
<sequence length="448" mass="51676">MTSNVWWSRNIGREYTQGNADITNYGIDKSRIVHSKFFRALQAKAQVFNINEHDFFRTRLTHSIEVADVGMRIIRDLENNDKIRFKDTPNLSIELIESICLAHDIGHPAFGHAGEQVLQDKMLLKGGFEGNGQTFRVLTKLGEYYENNGFNLTRRALLGVMKYPAKHAQFLNAVLSDGEEWSKDKDKVKCKKEQQEWMQKNLLVKQRAFKCIHDTESQIFDWVLEPLAYKDKKQFNSIKKSGEKWKTSYKSFDCSIMELADDIAYGIYDLEDSLAMGLISKNKLEELEDDLQIIDDKNLGIFQDLCSDNLSTMKKGINNAVQSLIRSLEIIEIIEFDEPLLRFNVSMTKESQKAQALNTIKNFVYNTVIANPRVQRLEHKNKRMLEQLFDLLESNPKGFLPVNLHSRLEQEDSCRVICDYLASMTDNEASLLYKNMFIPHSGTVFSPV</sequence>
<dbReference type="RefSeq" id="WP_117002480.1">
    <property type="nucleotide sequence ID" value="NZ_BMJS01000012.1"/>
</dbReference>
<organism evidence="3 4">
    <name type="scientific">Cysteiniphilum litorale</name>
    <dbReference type="NCBI Taxonomy" id="2056700"/>
    <lineage>
        <taxon>Bacteria</taxon>
        <taxon>Pseudomonadati</taxon>
        <taxon>Pseudomonadota</taxon>
        <taxon>Gammaproteobacteria</taxon>
        <taxon>Thiotrichales</taxon>
        <taxon>Fastidiosibacteraceae</taxon>
        <taxon>Cysteiniphilum</taxon>
    </lineage>
</organism>
<dbReference type="InterPro" id="IPR006261">
    <property type="entry name" value="dGTPase"/>
</dbReference>
<evidence type="ECO:0000313" key="4">
    <source>
        <dbReference type="Proteomes" id="UP000636949"/>
    </source>
</evidence>
<dbReference type="InterPro" id="IPR050135">
    <property type="entry name" value="dGTPase-like"/>
</dbReference>
<dbReference type="Pfam" id="PF13286">
    <property type="entry name" value="HD_assoc"/>
    <property type="match status" value="1"/>
</dbReference>
<dbReference type="SMART" id="SM00471">
    <property type="entry name" value="HDc"/>
    <property type="match status" value="1"/>
</dbReference>